<proteinExistence type="predicted"/>
<name>A0A8X7YIP8_POPTO</name>
<keyword evidence="3" id="KW-1185">Reference proteome</keyword>
<feature type="transmembrane region" description="Helical" evidence="1">
    <location>
        <begin position="698"/>
        <end position="719"/>
    </location>
</feature>
<feature type="transmembrane region" description="Helical" evidence="1">
    <location>
        <begin position="656"/>
        <end position="678"/>
    </location>
</feature>
<evidence type="ECO:0000313" key="2">
    <source>
        <dbReference type="EMBL" id="KAG6750795.1"/>
    </source>
</evidence>
<keyword evidence="1" id="KW-0812">Transmembrane</keyword>
<dbReference type="Proteomes" id="UP000886885">
    <property type="component" value="Chromosome 13D"/>
</dbReference>
<sequence>MYSTAEQIRGVAPSVCMANPTCQPKKRTGLGLSTKGLLLITSLRVQIHKANLKMKHQSSIANDVIHRCAQKLGISVEKLVEEFEAGWKQEIGDYSRKLLEFCCSKALTVECPHIQEKIIDGSFSRLTFDMMLAWEMPTSQDEESYMEQVGKGREDRKLPANVPEEQDDIPLFYTDLMPLLVNEEPSIGEDAFVWLGSLVPLVVDVVNGRFAFETLTAPTGHRLFFPGYKKFLQEIDKCIKHLQKHAKPKGVELADDEFILHVEGTASSQRVVRHVGGTSWPGRLTLTNYALYFEAMGVITYDDALKIDLSKNISHTVKPAATGPWGAPLFDKAIIYESPEFSEGIVLEFPEMTSSTRRDHWLALVKEVMLMHQFLSSYNVECPIQAWEMHARTISGIIRLHAARELLRISPPSPTKFLIFALFDELPKGDYVLEQLAESLKKVNSGHPCSACSILRTMNMSQSVLPGVEVEAVGKECTSASGQDDIPSSLESAINQVREEAKEVEIAKATTEVLKEDGIGESATVLMELLKPLENVVPWFQDVISWRRPSTTLTMIVASLVIIYKEWVGKSIAAGLLSLVLKMILARHGRSQDKCNEVVVCSGSNQKTTMESIVAAQFGLKNVHEMMQLANISILKIQSLIHTKARKCSKHYWTDLHVMLMFLARSVLSSSITLIRILDSMSFASIKSSRRCLQQADMVMAAMTVLAIILAVVPLKYMLIAITLHSIIMTSKLGRHFGNAQGSRRLKEWWDSIPIVPIHVVQDASQCPS</sequence>
<dbReference type="PANTHER" id="PTHR31860:SF5">
    <property type="entry name" value="ARGH (DUF639)"/>
    <property type="match status" value="1"/>
</dbReference>
<comment type="caution">
    <text evidence="2">The sequence shown here is derived from an EMBL/GenBank/DDBJ whole genome shotgun (WGS) entry which is preliminary data.</text>
</comment>
<evidence type="ECO:0000256" key="1">
    <source>
        <dbReference type="SAM" id="Phobius"/>
    </source>
</evidence>
<dbReference type="Pfam" id="PF04842">
    <property type="entry name" value="DUF639"/>
    <property type="match status" value="2"/>
</dbReference>
<dbReference type="AlphaFoldDB" id="A0A8X7YIP8"/>
<keyword evidence="1" id="KW-1133">Transmembrane helix</keyword>
<protein>
    <submittedName>
        <fullName evidence="2">Uncharacterized protein</fullName>
    </submittedName>
</protein>
<keyword evidence="1" id="KW-0472">Membrane</keyword>
<dbReference type="InterPro" id="IPR006927">
    <property type="entry name" value="DUF639"/>
</dbReference>
<dbReference type="PANTHER" id="PTHR31860">
    <property type="entry name" value="HEAT-INDUCIBLE TRANSCRIPTION REPRESSOR (DUF639)-RELATED"/>
    <property type="match status" value="1"/>
</dbReference>
<dbReference type="EMBL" id="JAAWWB010000026">
    <property type="protein sequence ID" value="KAG6750795.1"/>
    <property type="molecule type" value="Genomic_DNA"/>
</dbReference>
<organism evidence="2 3">
    <name type="scientific">Populus tomentosa</name>
    <name type="common">Chinese white poplar</name>
    <dbReference type="NCBI Taxonomy" id="118781"/>
    <lineage>
        <taxon>Eukaryota</taxon>
        <taxon>Viridiplantae</taxon>
        <taxon>Streptophyta</taxon>
        <taxon>Embryophyta</taxon>
        <taxon>Tracheophyta</taxon>
        <taxon>Spermatophyta</taxon>
        <taxon>Magnoliopsida</taxon>
        <taxon>eudicotyledons</taxon>
        <taxon>Gunneridae</taxon>
        <taxon>Pentapetalae</taxon>
        <taxon>rosids</taxon>
        <taxon>fabids</taxon>
        <taxon>Malpighiales</taxon>
        <taxon>Salicaceae</taxon>
        <taxon>Saliceae</taxon>
        <taxon>Populus</taxon>
    </lineage>
</organism>
<reference evidence="2" key="1">
    <citation type="journal article" date="2020" name="bioRxiv">
        <title>Hybrid origin of Populus tomentosa Carr. identified through genome sequencing and phylogenomic analysis.</title>
        <authorList>
            <person name="An X."/>
            <person name="Gao K."/>
            <person name="Chen Z."/>
            <person name="Li J."/>
            <person name="Yang X."/>
            <person name="Yang X."/>
            <person name="Zhou J."/>
            <person name="Guo T."/>
            <person name="Zhao T."/>
            <person name="Huang S."/>
            <person name="Miao D."/>
            <person name="Khan W.U."/>
            <person name="Rao P."/>
            <person name="Ye M."/>
            <person name="Lei B."/>
            <person name="Liao W."/>
            <person name="Wang J."/>
            <person name="Ji L."/>
            <person name="Li Y."/>
            <person name="Guo B."/>
            <person name="Mustafa N.S."/>
            <person name="Li S."/>
            <person name="Yun Q."/>
            <person name="Keller S.R."/>
            <person name="Mao J."/>
            <person name="Zhang R."/>
            <person name="Strauss S.H."/>
        </authorList>
    </citation>
    <scope>NUCLEOTIDE SEQUENCE</scope>
    <source>
        <strain evidence="2">GM15</strain>
        <tissue evidence="2">Leaf</tissue>
    </source>
</reference>
<dbReference type="OrthoDB" id="1903413at2759"/>
<evidence type="ECO:0000313" key="3">
    <source>
        <dbReference type="Proteomes" id="UP000886885"/>
    </source>
</evidence>
<gene>
    <name evidence="2" type="ORF">POTOM_045310</name>
</gene>
<accession>A0A8X7YIP8</accession>